<comment type="caution">
    <text evidence="1">The sequence shown here is derived from an EMBL/GenBank/DDBJ whole genome shotgun (WGS) entry which is preliminary data.</text>
</comment>
<reference evidence="1 2" key="1">
    <citation type="submission" date="2020-12" db="EMBL/GenBank/DDBJ databases">
        <title>Pseudomonas schmalbachii sp. nov. isolated from millipede gut.</title>
        <authorList>
            <person name="Shelomi M."/>
        </authorList>
    </citation>
    <scope>NUCLEOTIDE SEQUENCE [LARGE SCALE GENOMIC DNA]</scope>
    <source>
        <strain evidence="1 2">Milli4</strain>
    </source>
</reference>
<gene>
    <name evidence="1" type="ORF">JFY56_00100</name>
</gene>
<accession>A0ABS3TJQ4</accession>
<proteinExistence type="predicted"/>
<protein>
    <submittedName>
        <fullName evidence="1">Uncharacterized protein</fullName>
    </submittedName>
</protein>
<keyword evidence="2" id="KW-1185">Reference proteome</keyword>
<dbReference type="RefSeq" id="WP_208311459.1">
    <property type="nucleotide sequence ID" value="NZ_JAELYA010000001.1"/>
</dbReference>
<sequence>MTDKIIPAAIAAADLPAVGQPLADGIFVTRYWLNGVEYALVELGAEQEFEGEWSARDQSVEGAKSYSDGLANTVAMAEAGSLIARKALEIGESVFIPAALELNLLFAANDAGEINSFEDPHLNCWYWSSSKLSADLALRADVYLNLLEPYNRDWEFLVRPVRRIPILP</sequence>
<dbReference type="EMBL" id="JAELYA010000001">
    <property type="protein sequence ID" value="MBO3273623.1"/>
    <property type="molecule type" value="Genomic_DNA"/>
</dbReference>
<dbReference type="Proteomes" id="UP000669060">
    <property type="component" value="Unassembled WGS sequence"/>
</dbReference>
<evidence type="ECO:0000313" key="1">
    <source>
        <dbReference type="EMBL" id="MBO3273623.1"/>
    </source>
</evidence>
<evidence type="ECO:0000313" key="2">
    <source>
        <dbReference type="Proteomes" id="UP000669060"/>
    </source>
</evidence>
<organism evidence="1 2">
    <name type="scientific">Pseudomonas schmalbachii</name>
    <dbReference type="NCBI Taxonomy" id="2816993"/>
    <lineage>
        <taxon>Bacteria</taxon>
        <taxon>Pseudomonadati</taxon>
        <taxon>Pseudomonadota</taxon>
        <taxon>Gammaproteobacteria</taxon>
        <taxon>Pseudomonadales</taxon>
        <taxon>Pseudomonadaceae</taxon>
        <taxon>Pseudomonas</taxon>
    </lineage>
</organism>
<name>A0ABS3TJQ4_9PSED</name>